<reference evidence="1" key="1">
    <citation type="submission" date="2014-09" db="EMBL/GenBank/DDBJ databases">
        <authorList>
            <person name="Magalhaes I.L.F."/>
            <person name="Oliveira U."/>
            <person name="Santos F.R."/>
            <person name="Vidigal T.H.D.A."/>
            <person name="Brescovit A.D."/>
            <person name="Santos A.J."/>
        </authorList>
    </citation>
    <scope>NUCLEOTIDE SEQUENCE</scope>
    <source>
        <tissue evidence="1">Shoot tissue taken approximately 20 cm above the soil surface</tissue>
    </source>
</reference>
<evidence type="ECO:0000313" key="1">
    <source>
        <dbReference type="EMBL" id="JAD16442.1"/>
    </source>
</evidence>
<organism evidence="1">
    <name type="scientific">Arundo donax</name>
    <name type="common">Giant reed</name>
    <name type="synonym">Donax arundinaceus</name>
    <dbReference type="NCBI Taxonomy" id="35708"/>
    <lineage>
        <taxon>Eukaryota</taxon>
        <taxon>Viridiplantae</taxon>
        <taxon>Streptophyta</taxon>
        <taxon>Embryophyta</taxon>
        <taxon>Tracheophyta</taxon>
        <taxon>Spermatophyta</taxon>
        <taxon>Magnoliopsida</taxon>
        <taxon>Liliopsida</taxon>
        <taxon>Poales</taxon>
        <taxon>Poaceae</taxon>
        <taxon>PACMAD clade</taxon>
        <taxon>Arundinoideae</taxon>
        <taxon>Arundineae</taxon>
        <taxon>Arundo</taxon>
    </lineage>
</organism>
<accession>A0A0A9U0A1</accession>
<proteinExistence type="predicted"/>
<name>A0A0A9U0A1_ARUDO</name>
<reference evidence="1" key="2">
    <citation type="journal article" date="2015" name="Data Brief">
        <title>Shoot transcriptome of the giant reed, Arundo donax.</title>
        <authorList>
            <person name="Barrero R.A."/>
            <person name="Guerrero F.D."/>
            <person name="Moolhuijzen P."/>
            <person name="Goolsby J.A."/>
            <person name="Tidwell J."/>
            <person name="Bellgard S.E."/>
            <person name="Bellgard M.I."/>
        </authorList>
    </citation>
    <scope>NUCLEOTIDE SEQUENCE</scope>
    <source>
        <tissue evidence="1">Shoot tissue taken approximately 20 cm above the soil surface</tissue>
    </source>
</reference>
<dbReference type="AlphaFoldDB" id="A0A0A9U0A1"/>
<protein>
    <submittedName>
        <fullName evidence="1">Uncharacterized protein</fullName>
    </submittedName>
</protein>
<sequence>MDRALGRAEGDREGEAAVPVVALWFWGGRDGSVCYLEQRERS</sequence>
<dbReference type="EMBL" id="GBRH01281453">
    <property type="protein sequence ID" value="JAD16442.1"/>
    <property type="molecule type" value="Transcribed_RNA"/>
</dbReference>